<gene>
    <name evidence="3" type="ORF">GCM10007167_01670</name>
</gene>
<evidence type="ECO:0000313" key="3">
    <source>
        <dbReference type="EMBL" id="GHE25186.1"/>
    </source>
</evidence>
<evidence type="ECO:0000313" key="4">
    <source>
        <dbReference type="Proteomes" id="UP000636453"/>
    </source>
</evidence>
<organism evidence="3 4">
    <name type="scientific">Vulcaniibacterium thermophilum</name>
    <dbReference type="NCBI Taxonomy" id="1169913"/>
    <lineage>
        <taxon>Bacteria</taxon>
        <taxon>Pseudomonadati</taxon>
        <taxon>Pseudomonadota</taxon>
        <taxon>Gammaproteobacteria</taxon>
        <taxon>Lysobacterales</taxon>
        <taxon>Lysobacteraceae</taxon>
        <taxon>Vulcaniibacterium</taxon>
    </lineage>
</organism>
<reference evidence="3" key="1">
    <citation type="journal article" date="2014" name="Int. J. Syst. Evol. Microbiol.">
        <title>Complete genome sequence of Corynebacterium casei LMG S-19264T (=DSM 44701T), isolated from a smear-ripened cheese.</title>
        <authorList>
            <consortium name="US DOE Joint Genome Institute (JGI-PGF)"/>
            <person name="Walter F."/>
            <person name="Albersmeier A."/>
            <person name="Kalinowski J."/>
            <person name="Ruckert C."/>
        </authorList>
    </citation>
    <scope>NUCLEOTIDE SEQUENCE</scope>
    <source>
        <strain evidence="3">KCTC 32020</strain>
    </source>
</reference>
<dbReference type="AlphaFoldDB" id="A0A918YWU4"/>
<evidence type="ECO:0000256" key="1">
    <source>
        <dbReference type="SAM" id="MobiDB-lite"/>
    </source>
</evidence>
<reference evidence="3" key="2">
    <citation type="submission" date="2020-09" db="EMBL/GenBank/DDBJ databases">
        <authorList>
            <person name="Sun Q."/>
            <person name="Kim S."/>
        </authorList>
    </citation>
    <scope>NUCLEOTIDE SEQUENCE</scope>
    <source>
        <strain evidence="3">KCTC 32020</strain>
    </source>
</reference>
<feature type="compositionally biased region" description="Pro residues" evidence="1">
    <location>
        <begin position="58"/>
        <end position="68"/>
    </location>
</feature>
<keyword evidence="4" id="KW-1185">Reference proteome</keyword>
<dbReference type="Proteomes" id="UP000636453">
    <property type="component" value="Unassembled WGS sequence"/>
</dbReference>
<evidence type="ECO:0008006" key="5">
    <source>
        <dbReference type="Google" id="ProtNLM"/>
    </source>
</evidence>
<name>A0A918YWU4_9GAMM</name>
<feature type="compositionally biased region" description="Low complexity" evidence="1">
    <location>
        <begin position="39"/>
        <end position="48"/>
    </location>
</feature>
<proteinExistence type="predicted"/>
<feature type="signal peptide" evidence="2">
    <location>
        <begin position="1"/>
        <end position="26"/>
    </location>
</feature>
<feature type="chain" id="PRO_5037679483" description="Lipoprotein" evidence="2">
    <location>
        <begin position="27"/>
        <end position="239"/>
    </location>
</feature>
<comment type="caution">
    <text evidence="3">The sequence shown here is derived from an EMBL/GenBank/DDBJ whole genome shotgun (WGS) entry which is preliminary data.</text>
</comment>
<evidence type="ECO:0000256" key="2">
    <source>
        <dbReference type="SAM" id="SignalP"/>
    </source>
</evidence>
<protein>
    <recommendedName>
        <fullName evidence="5">Lipoprotein</fullName>
    </recommendedName>
</protein>
<keyword evidence="2" id="KW-0732">Signal</keyword>
<dbReference type="OrthoDB" id="6060619at2"/>
<accession>A0A918YWU4</accession>
<dbReference type="EMBL" id="BNCF01000001">
    <property type="protein sequence ID" value="GHE25186.1"/>
    <property type="molecule type" value="Genomic_DNA"/>
</dbReference>
<sequence>MPDSTPLKVEAGLMLCMLLAITACTAAGAPDVEAARFEPVPVATPTPTEGRPMIAPDTRPPTPEPPDGPQLTPEQVWRKLMGLIDSLRDETDLNRGHIERAIGLPLQQHDGSVRMTMIAGRTTGGWHYAFKLMTYSKADRRVAFDVYVPELSSSNGVAPTCTFPFRQLHDALLARGFEARNLTATGDRAYSWTFSRPPLVLNTYYYFLRPQEMDEANYDEACVDRVVMSFVIPAEGSAR</sequence>
<dbReference type="RefSeq" id="WP_146471807.1">
    <property type="nucleotide sequence ID" value="NZ_BNCF01000001.1"/>
</dbReference>
<feature type="region of interest" description="Disordered" evidence="1">
    <location>
        <begin position="39"/>
        <end position="72"/>
    </location>
</feature>